<evidence type="ECO:0000313" key="3">
    <source>
        <dbReference type="Proteomes" id="UP000240883"/>
    </source>
</evidence>
<keyword evidence="3" id="KW-1185">Reference proteome</keyword>
<dbReference type="Gene3D" id="1.20.1420.30">
    <property type="entry name" value="NCX, central ion-binding region"/>
    <property type="match status" value="1"/>
</dbReference>
<dbReference type="EMBL" id="KZ678163">
    <property type="protein sequence ID" value="PSN59166.1"/>
    <property type="molecule type" value="Genomic_DNA"/>
</dbReference>
<gene>
    <name evidence="2" type="ORF">BS50DRAFT_641202</name>
</gene>
<accession>A0A2T2N1P2</accession>
<evidence type="ECO:0000256" key="1">
    <source>
        <dbReference type="SAM" id="Phobius"/>
    </source>
</evidence>
<protein>
    <recommendedName>
        <fullName evidence="4">Sodium/calcium exchanger membrane region domain-containing protein</fullName>
    </recommendedName>
</protein>
<organism evidence="2 3">
    <name type="scientific">Corynespora cassiicola Philippines</name>
    <dbReference type="NCBI Taxonomy" id="1448308"/>
    <lineage>
        <taxon>Eukaryota</taxon>
        <taxon>Fungi</taxon>
        <taxon>Dikarya</taxon>
        <taxon>Ascomycota</taxon>
        <taxon>Pezizomycotina</taxon>
        <taxon>Dothideomycetes</taxon>
        <taxon>Pleosporomycetidae</taxon>
        <taxon>Pleosporales</taxon>
        <taxon>Corynesporascaceae</taxon>
        <taxon>Corynespora</taxon>
    </lineage>
</organism>
<feature type="transmembrane region" description="Helical" evidence="1">
    <location>
        <begin position="216"/>
        <end position="238"/>
    </location>
</feature>
<feature type="transmembrane region" description="Helical" evidence="1">
    <location>
        <begin position="337"/>
        <end position="357"/>
    </location>
</feature>
<dbReference type="InterPro" id="IPR044880">
    <property type="entry name" value="NCX_ion-bd_dom_sf"/>
</dbReference>
<keyword evidence="1" id="KW-0812">Transmembrane</keyword>
<feature type="transmembrane region" description="Helical" evidence="1">
    <location>
        <begin position="165"/>
        <end position="184"/>
    </location>
</feature>
<evidence type="ECO:0008006" key="4">
    <source>
        <dbReference type="Google" id="ProtNLM"/>
    </source>
</evidence>
<reference evidence="2 3" key="1">
    <citation type="journal article" date="2018" name="Front. Microbiol.">
        <title>Genome-Wide Analysis of Corynespora cassiicola Leaf Fall Disease Putative Effectors.</title>
        <authorList>
            <person name="Lopez D."/>
            <person name="Ribeiro S."/>
            <person name="Label P."/>
            <person name="Fumanal B."/>
            <person name="Venisse J.S."/>
            <person name="Kohler A."/>
            <person name="de Oliveira R.R."/>
            <person name="Labutti K."/>
            <person name="Lipzen A."/>
            <person name="Lail K."/>
            <person name="Bauer D."/>
            <person name="Ohm R.A."/>
            <person name="Barry K.W."/>
            <person name="Spatafora J."/>
            <person name="Grigoriev I.V."/>
            <person name="Martin F.M."/>
            <person name="Pujade-Renaud V."/>
        </authorList>
    </citation>
    <scope>NUCLEOTIDE SEQUENCE [LARGE SCALE GENOMIC DNA]</scope>
    <source>
        <strain evidence="2 3">Philippines</strain>
    </source>
</reference>
<feature type="transmembrane region" description="Helical" evidence="1">
    <location>
        <begin position="104"/>
        <end position="121"/>
    </location>
</feature>
<dbReference type="Proteomes" id="UP000240883">
    <property type="component" value="Unassembled WGS sequence"/>
</dbReference>
<evidence type="ECO:0000313" key="2">
    <source>
        <dbReference type="EMBL" id="PSN59166.1"/>
    </source>
</evidence>
<proteinExistence type="predicted"/>
<name>A0A2T2N1P2_CORCC</name>
<dbReference type="AlphaFoldDB" id="A0A2T2N1P2"/>
<dbReference type="OrthoDB" id="3689483at2759"/>
<keyword evidence="1" id="KW-1133">Transmembrane helix</keyword>
<keyword evidence="1" id="KW-0472">Membrane</keyword>
<feature type="transmembrane region" description="Helical" evidence="1">
    <location>
        <begin position="7"/>
        <end position="23"/>
    </location>
</feature>
<sequence length="367" mass="39106">MSLLHRVVFWRLSLVTAVTWFMLPGPPDPLLAAVLELIKIGLVVDRIVAMAARLRRSHLPGAAAGRLLDSIPLGTVLSTELAVATSALRSEDAPMAQRFLTGSVYAKTLAVGGLCLVLHGLRPERRRAVVDVCDDGWATVVRLLGAGGALVLASAPRIESESRWVARGAPLFLVVNIGLAYYHYHRRGEGIGPGASAARQPPERKESDDMEPGVEWIVALVVLVALKAAAVWLVYGLWERLRGSSPSSTPANRFVDAVVLPLVSGLVDHSTDMGIALDGHLASAWTNVAQSALGTYFFVKPLAALAGHDIDLSGGRVSLGACLVATCMWLRASHMPFWLKGAGLLAVYGCLCGLSLARPSLMQQHVL</sequence>